<evidence type="ECO:0000313" key="5">
    <source>
        <dbReference type="EMBL" id="CAB4164916.1"/>
    </source>
</evidence>
<accession>A0A6J5SFS7</accession>
<dbReference type="EMBL" id="LR796644">
    <property type="protein sequence ID" value="CAB4156784.1"/>
    <property type="molecule type" value="Genomic_DNA"/>
</dbReference>
<evidence type="ECO:0000313" key="11">
    <source>
        <dbReference type="EMBL" id="CAB4217684.1"/>
    </source>
</evidence>
<dbReference type="EMBL" id="LR797177">
    <property type="protein sequence ID" value="CAB4191450.1"/>
    <property type="molecule type" value="Genomic_DNA"/>
</dbReference>
<evidence type="ECO:0000313" key="7">
    <source>
        <dbReference type="EMBL" id="CAB4178410.1"/>
    </source>
</evidence>
<dbReference type="EMBL" id="LR796762">
    <property type="protein sequence ID" value="CAB4164916.1"/>
    <property type="molecule type" value="Genomic_DNA"/>
</dbReference>
<organism evidence="10">
    <name type="scientific">uncultured Caudovirales phage</name>
    <dbReference type="NCBI Taxonomy" id="2100421"/>
    <lineage>
        <taxon>Viruses</taxon>
        <taxon>Duplodnaviria</taxon>
        <taxon>Heunggongvirae</taxon>
        <taxon>Uroviricota</taxon>
        <taxon>Caudoviricetes</taxon>
        <taxon>Peduoviridae</taxon>
        <taxon>Maltschvirus</taxon>
        <taxon>Maltschvirus maltsch</taxon>
    </lineage>
</organism>
<gene>
    <name evidence="7" type="ORF">UFOVP1002_161</name>
    <name evidence="8" type="ORF">UFOVP1217_33</name>
    <name evidence="9" type="ORF">UFOVP1343_17</name>
    <name evidence="10" type="ORF">UFOVP1438_66</name>
    <name evidence="13" type="ORF">UFOVP1541_118</name>
    <name evidence="11" type="ORF">UFOVP1592_62</name>
    <name evidence="2" type="ORF">UFOVP465_111</name>
    <name evidence="3" type="ORF">UFOVP666_157</name>
    <name evidence="4" type="ORF">UFOVP727_46</name>
    <name evidence="12" type="ORF">UFOVP741_49</name>
    <name evidence="5" type="ORF">UFOVP819_185</name>
    <name evidence="6" type="ORF">UFOVP926_89</name>
</gene>
<dbReference type="EMBL" id="LR798395">
    <property type="protein sequence ID" value="CAB5228999.1"/>
    <property type="molecule type" value="Genomic_DNA"/>
</dbReference>
<sequence length="90" mass="9195">MKKDLVVNVLLRILATFAASGLGVIGAGTIAGVPVLKAVFMAGIAGVAVVIEGLSRAFLEDGKLSGSEINDVFNKVDKKAPAKAKQNETA</sequence>
<evidence type="ECO:0000256" key="1">
    <source>
        <dbReference type="SAM" id="Phobius"/>
    </source>
</evidence>
<evidence type="ECO:0000313" key="10">
    <source>
        <dbReference type="EMBL" id="CAB4213092.1"/>
    </source>
</evidence>
<dbReference type="EMBL" id="LR797305">
    <property type="protein sequence ID" value="CAB4199920.1"/>
    <property type="molecule type" value="Genomic_DNA"/>
</dbReference>
<dbReference type="EMBL" id="LR798341">
    <property type="protein sequence ID" value="CAB5225107.1"/>
    <property type="molecule type" value="Genomic_DNA"/>
</dbReference>
<keyword evidence="1" id="KW-0472">Membrane</keyword>
<proteinExistence type="predicted"/>
<dbReference type="EMBL" id="LR796443">
    <property type="protein sequence ID" value="CAB4145192.1"/>
    <property type="molecule type" value="Genomic_DNA"/>
</dbReference>
<reference evidence="10" key="1">
    <citation type="submission" date="2020-05" db="EMBL/GenBank/DDBJ databases">
        <authorList>
            <person name="Chiriac C."/>
            <person name="Salcher M."/>
            <person name="Ghai R."/>
            <person name="Kavagutti S V."/>
        </authorList>
    </citation>
    <scope>NUCLEOTIDE SEQUENCE</scope>
</reference>
<dbReference type="EMBL" id="LR797452">
    <property type="protein sequence ID" value="CAB4217684.1"/>
    <property type="molecule type" value="Genomic_DNA"/>
</dbReference>
<evidence type="ECO:0000313" key="2">
    <source>
        <dbReference type="EMBL" id="CAB4145192.1"/>
    </source>
</evidence>
<evidence type="ECO:0000313" key="4">
    <source>
        <dbReference type="EMBL" id="CAB4160065.1"/>
    </source>
</evidence>
<dbReference type="EMBL" id="LR797395">
    <property type="protein sequence ID" value="CAB4213092.1"/>
    <property type="molecule type" value="Genomic_DNA"/>
</dbReference>
<keyword evidence="1" id="KW-0812">Transmembrane</keyword>
<evidence type="ECO:0000313" key="9">
    <source>
        <dbReference type="EMBL" id="CAB4199920.1"/>
    </source>
</evidence>
<feature type="transmembrane region" description="Helical" evidence="1">
    <location>
        <begin position="9"/>
        <end position="33"/>
    </location>
</feature>
<dbReference type="EMBL" id="LR796961">
    <property type="protein sequence ID" value="CAB4178410.1"/>
    <property type="molecule type" value="Genomic_DNA"/>
</dbReference>
<evidence type="ECO:0000313" key="6">
    <source>
        <dbReference type="EMBL" id="CAB4172246.1"/>
    </source>
</evidence>
<dbReference type="EMBL" id="LR796878">
    <property type="protein sequence ID" value="CAB4172246.1"/>
    <property type="molecule type" value="Genomic_DNA"/>
</dbReference>
<evidence type="ECO:0000313" key="12">
    <source>
        <dbReference type="EMBL" id="CAB5225107.1"/>
    </source>
</evidence>
<evidence type="ECO:0000313" key="3">
    <source>
        <dbReference type="EMBL" id="CAB4156784.1"/>
    </source>
</evidence>
<dbReference type="EMBL" id="LR796698">
    <property type="protein sequence ID" value="CAB4160065.1"/>
    <property type="molecule type" value="Genomic_DNA"/>
</dbReference>
<evidence type="ECO:0000313" key="8">
    <source>
        <dbReference type="EMBL" id="CAB4191450.1"/>
    </source>
</evidence>
<protein>
    <submittedName>
        <fullName evidence="10">Uncharacterized protein</fullName>
    </submittedName>
</protein>
<name>A0A6J5SFS7_9CAUD</name>
<keyword evidence="1" id="KW-1133">Transmembrane helix</keyword>
<evidence type="ECO:0000313" key="13">
    <source>
        <dbReference type="EMBL" id="CAB5228999.1"/>
    </source>
</evidence>